<feature type="compositionally biased region" description="Polar residues" evidence="1">
    <location>
        <begin position="396"/>
        <end position="420"/>
    </location>
</feature>
<feature type="compositionally biased region" description="Low complexity" evidence="1">
    <location>
        <begin position="46"/>
        <end position="55"/>
    </location>
</feature>
<evidence type="ECO:0000256" key="1">
    <source>
        <dbReference type="SAM" id="MobiDB-lite"/>
    </source>
</evidence>
<feature type="region of interest" description="Disordered" evidence="1">
    <location>
        <begin position="389"/>
        <end position="430"/>
    </location>
</feature>
<protein>
    <submittedName>
        <fullName evidence="2">Uncharacterized protein</fullName>
    </submittedName>
</protein>
<dbReference type="EMBL" id="JASBNA010000007">
    <property type="protein sequence ID" value="KAK7690373.1"/>
    <property type="molecule type" value="Genomic_DNA"/>
</dbReference>
<feature type="region of interest" description="Disordered" evidence="1">
    <location>
        <begin position="34"/>
        <end position="55"/>
    </location>
</feature>
<comment type="caution">
    <text evidence="2">The sequence shown here is derived from an EMBL/GenBank/DDBJ whole genome shotgun (WGS) entry which is preliminary data.</text>
</comment>
<dbReference type="Proteomes" id="UP001385951">
    <property type="component" value="Unassembled WGS sequence"/>
</dbReference>
<gene>
    <name evidence="2" type="ORF">QCA50_007031</name>
</gene>
<evidence type="ECO:0000313" key="2">
    <source>
        <dbReference type="EMBL" id="KAK7690373.1"/>
    </source>
</evidence>
<feature type="region of interest" description="Disordered" evidence="1">
    <location>
        <begin position="158"/>
        <end position="179"/>
    </location>
</feature>
<feature type="compositionally biased region" description="Polar residues" evidence="1">
    <location>
        <begin position="342"/>
        <end position="351"/>
    </location>
</feature>
<accession>A0AAW0GAB6</accession>
<reference evidence="2 3" key="1">
    <citation type="submission" date="2022-09" db="EMBL/GenBank/DDBJ databases">
        <authorList>
            <person name="Palmer J.M."/>
        </authorList>
    </citation>
    <scope>NUCLEOTIDE SEQUENCE [LARGE SCALE GENOMIC DNA]</scope>
    <source>
        <strain evidence="2 3">DSM 7382</strain>
    </source>
</reference>
<feature type="region of interest" description="Disordered" evidence="1">
    <location>
        <begin position="342"/>
        <end position="373"/>
    </location>
</feature>
<dbReference type="PANTHER" id="PTHR14659:SF1">
    <property type="entry name" value="ALPHA- AND GAMMA-ADAPTIN-BINDING PROTEIN P34"/>
    <property type="match status" value="1"/>
</dbReference>
<dbReference type="Gene3D" id="3.40.50.11960">
    <property type="match status" value="1"/>
</dbReference>
<proteinExistence type="predicted"/>
<dbReference type="PANTHER" id="PTHR14659">
    <property type="entry name" value="ALPHA- AND GAMMA-ADAPTIN-BINDING PROTEIN P34"/>
    <property type="match status" value="1"/>
</dbReference>
<name>A0AAW0GAB6_9APHY</name>
<dbReference type="InterPro" id="IPR019341">
    <property type="entry name" value="Alpha/Gamma-adaptin-bd_p34"/>
</dbReference>
<dbReference type="AlphaFoldDB" id="A0AAW0GAB6"/>
<sequence>MTSSAASSRILVLSSSPDQARQFVERVKALSDSYSQHLTDPEHPQSTVSSSDAGSDSIPWTIVNRYYTAEVHFETRTLLDFRPIHASEVPAVIYVWNQGEKYQEDVPSLASRLQNHDPEVSLAVRFTGDGTPHADKDEDEEGLDEFLSSHGFEYVDGELAGRKPTGDGAGFSDESSSGIPGLPRVLDALSTIMWPNLVQSETTRNRKSRARELLDWARTEEENDGLQALVASPASEADADAKKKSRMQREMEELERWLEQGDHNIEKKREEDDLQAWKSAEEANIWHDIPTPTIRTPHGEEFGFDDDFDDFVGAPMDVSYGHERQDNADPIERLVPMHTGTSYRSLSSDLGNASPEPHGYDTLDEDDHDPDLPSRQEIEQATKRIFGAQLDDTPPHTGSSTQPQRSSTLASDISFESGTSDGDGVGGEDDFNFGAFDLSRVLSALQGMKEEISGITDESERRKAAAKVALGLVYGLQKEDARVGEDVQ</sequence>
<organism evidence="2 3">
    <name type="scientific">Cerrena zonata</name>
    <dbReference type="NCBI Taxonomy" id="2478898"/>
    <lineage>
        <taxon>Eukaryota</taxon>
        <taxon>Fungi</taxon>
        <taxon>Dikarya</taxon>
        <taxon>Basidiomycota</taxon>
        <taxon>Agaricomycotina</taxon>
        <taxon>Agaricomycetes</taxon>
        <taxon>Polyporales</taxon>
        <taxon>Cerrenaceae</taxon>
        <taxon>Cerrena</taxon>
    </lineage>
</organism>
<evidence type="ECO:0000313" key="3">
    <source>
        <dbReference type="Proteomes" id="UP001385951"/>
    </source>
</evidence>
<keyword evidence="3" id="KW-1185">Reference proteome</keyword>